<dbReference type="EMBL" id="FOAN01000008">
    <property type="protein sequence ID" value="SEM18212.1"/>
    <property type="molecule type" value="Genomic_DNA"/>
</dbReference>
<evidence type="ECO:0000256" key="2">
    <source>
        <dbReference type="ARBA" id="ARBA00023125"/>
    </source>
</evidence>
<keyword evidence="3" id="KW-0804">Transcription</keyword>
<reference evidence="6" key="1">
    <citation type="submission" date="2016-10" db="EMBL/GenBank/DDBJ databases">
        <authorList>
            <person name="Varghese N."/>
            <person name="Submissions S."/>
        </authorList>
    </citation>
    <scope>NUCLEOTIDE SEQUENCE [LARGE SCALE GENOMIC DNA]</scope>
    <source>
        <strain evidence="6">LMG 26383,CCUG 61248,R- 45681</strain>
    </source>
</reference>
<dbReference type="PANTHER" id="PTHR33204:SF18">
    <property type="entry name" value="TRANSCRIPTIONAL REGULATORY PROTEIN"/>
    <property type="match status" value="1"/>
</dbReference>
<dbReference type="Pfam" id="PF01638">
    <property type="entry name" value="HxlR"/>
    <property type="match status" value="1"/>
</dbReference>
<feature type="domain" description="HTH hxlR-type" evidence="4">
    <location>
        <begin position="11"/>
        <end position="107"/>
    </location>
</feature>
<dbReference type="STRING" id="1036779.SAMN04515666_10876"/>
<evidence type="ECO:0000256" key="1">
    <source>
        <dbReference type="ARBA" id="ARBA00023015"/>
    </source>
</evidence>
<keyword evidence="2 5" id="KW-0238">DNA-binding</keyword>
<dbReference type="RefSeq" id="WP_091839743.1">
    <property type="nucleotide sequence ID" value="NZ_FOAN01000008.1"/>
</dbReference>
<evidence type="ECO:0000259" key="4">
    <source>
        <dbReference type="PROSITE" id="PS51118"/>
    </source>
</evidence>
<organism evidence="5 6">
    <name type="scientific">Bosea lupini</name>
    <dbReference type="NCBI Taxonomy" id="1036779"/>
    <lineage>
        <taxon>Bacteria</taxon>
        <taxon>Pseudomonadati</taxon>
        <taxon>Pseudomonadota</taxon>
        <taxon>Alphaproteobacteria</taxon>
        <taxon>Hyphomicrobiales</taxon>
        <taxon>Boseaceae</taxon>
        <taxon>Bosea</taxon>
    </lineage>
</organism>
<proteinExistence type="predicted"/>
<dbReference type="InterPro" id="IPR011991">
    <property type="entry name" value="ArsR-like_HTH"/>
</dbReference>
<evidence type="ECO:0000256" key="3">
    <source>
        <dbReference type="ARBA" id="ARBA00023163"/>
    </source>
</evidence>
<dbReference type="Gene3D" id="3.30.1050.10">
    <property type="entry name" value="SCP2 sterol-binding domain"/>
    <property type="match status" value="1"/>
</dbReference>
<evidence type="ECO:0000313" key="5">
    <source>
        <dbReference type="EMBL" id="SEM18212.1"/>
    </source>
</evidence>
<dbReference type="Gene3D" id="1.10.10.10">
    <property type="entry name" value="Winged helix-like DNA-binding domain superfamily/Winged helix DNA-binding domain"/>
    <property type="match status" value="1"/>
</dbReference>
<evidence type="ECO:0000313" key="6">
    <source>
        <dbReference type="Proteomes" id="UP000199664"/>
    </source>
</evidence>
<protein>
    <submittedName>
        <fullName evidence="5">DNA-binding transcriptional regulator, HxlR family</fullName>
    </submittedName>
</protein>
<dbReference type="InterPro" id="IPR036388">
    <property type="entry name" value="WH-like_DNA-bd_sf"/>
</dbReference>
<name>A0A1H7W9E1_9HYPH</name>
<dbReference type="InterPro" id="IPR036527">
    <property type="entry name" value="SCP2_sterol-bd_dom_sf"/>
</dbReference>
<keyword evidence="6" id="KW-1185">Reference proteome</keyword>
<dbReference type="GO" id="GO:0006355">
    <property type="term" value="P:regulation of DNA-templated transcription"/>
    <property type="evidence" value="ECO:0007669"/>
    <property type="project" value="UniProtKB-ARBA"/>
</dbReference>
<accession>A0A1H7W9E1</accession>
<dbReference type="Proteomes" id="UP000199664">
    <property type="component" value="Unassembled WGS sequence"/>
</dbReference>
<dbReference type="InterPro" id="IPR036390">
    <property type="entry name" value="WH_DNA-bd_sf"/>
</dbReference>
<dbReference type="SUPFAM" id="SSF46785">
    <property type="entry name" value="Winged helix' DNA-binding domain"/>
    <property type="match status" value="1"/>
</dbReference>
<dbReference type="SUPFAM" id="SSF55718">
    <property type="entry name" value="SCP-like"/>
    <property type="match status" value="1"/>
</dbReference>
<sequence length="230" mass="25984">MNNRGGYGQFCPVSMASEILCSRWTTLVVRELLCGSTRFNDLRRGLPKMSPALLSKRLKELQQAGVITVSRKTKGSVEYHLSEAGEELRSLIMGLGNWAQHWMESRLSLKNLDPSLLMWDMRRSLNVKLLPGHRCTIQFLYPELPGSQKRWWLVVADGAVDLCNFDPGHQLDLLVTSSLRTMTAIWMGLTTIKKESDTGQLEIDGDQALACSMQQWLGLSAFAFEPRRVQ</sequence>
<dbReference type="CDD" id="cd00090">
    <property type="entry name" value="HTH_ARSR"/>
    <property type="match status" value="1"/>
</dbReference>
<dbReference type="OrthoDB" id="9782219at2"/>
<dbReference type="GO" id="GO:0003677">
    <property type="term" value="F:DNA binding"/>
    <property type="evidence" value="ECO:0007669"/>
    <property type="project" value="UniProtKB-KW"/>
</dbReference>
<dbReference type="PROSITE" id="PS51118">
    <property type="entry name" value="HTH_HXLR"/>
    <property type="match status" value="1"/>
</dbReference>
<dbReference type="AlphaFoldDB" id="A0A1H7W9E1"/>
<dbReference type="PANTHER" id="PTHR33204">
    <property type="entry name" value="TRANSCRIPTIONAL REGULATOR, MARR FAMILY"/>
    <property type="match status" value="1"/>
</dbReference>
<keyword evidence="1" id="KW-0805">Transcription regulation</keyword>
<dbReference type="InterPro" id="IPR002577">
    <property type="entry name" value="HTH_HxlR"/>
</dbReference>
<gene>
    <name evidence="5" type="ORF">SAMN04515666_10876</name>
</gene>